<evidence type="ECO:0000256" key="3">
    <source>
        <dbReference type="ARBA" id="ARBA00022448"/>
    </source>
</evidence>
<dbReference type="RefSeq" id="XP_007781350.1">
    <property type="nucleotide sequence ID" value="XM_007783160.1"/>
</dbReference>
<reference evidence="10" key="1">
    <citation type="submission" date="2012-06" db="EMBL/GenBank/DDBJ databases">
        <title>The genome sequence of Coniosporium apollinis CBS 100218.</title>
        <authorList>
            <consortium name="The Broad Institute Genome Sequencing Platform"/>
            <person name="Cuomo C."/>
            <person name="Gorbushina A."/>
            <person name="Noack S."/>
            <person name="Walker B."/>
            <person name="Young S.K."/>
            <person name="Zeng Q."/>
            <person name="Gargeya S."/>
            <person name="Fitzgerald M."/>
            <person name="Haas B."/>
            <person name="Abouelleil A."/>
            <person name="Alvarado L."/>
            <person name="Arachchi H.M."/>
            <person name="Berlin A.M."/>
            <person name="Chapman S.B."/>
            <person name="Goldberg J."/>
            <person name="Griggs A."/>
            <person name="Gujja S."/>
            <person name="Hansen M."/>
            <person name="Howarth C."/>
            <person name="Imamovic A."/>
            <person name="Larimer J."/>
            <person name="McCowan C."/>
            <person name="Montmayeur A."/>
            <person name="Murphy C."/>
            <person name="Neiman D."/>
            <person name="Pearson M."/>
            <person name="Priest M."/>
            <person name="Roberts A."/>
            <person name="Saif S."/>
            <person name="Shea T."/>
            <person name="Sisk P."/>
            <person name="Sykes S."/>
            <person name="Wortman J."/>
            <person name="Nusbaum C."/>
            <person name="Birren B."/>
        </authorList>
    </citation>
    <scope>NUCLEOTIDE SEQUENCE [LARGE SCALE GENOMIC DNA]</scope>
    <source>
        <strain evidence="10">CBS 100218</strain>
    </source>
</reference>
<evidence type="ECO:0000256" key="6">
    <source>
        <dbReference type="ARBA" id="ARBA00022982"/>
    </source>
</evidence>
<dbReference type="GO" id="GO:0005743">
    <property type="term" value="C:mitochondrial inner membrane"/>
    <property type="evidence" value="ECO:0007669"/>
    <property type="project" value="UniProtKB-SubCell"/>
</dbReference>
<dbReference type="STRING" id="1168221.R7YW06"/>
<comment type="similarity">
    <text evidence="2">Belongs to the complex I NDUFA5 subunit family.</text>
</comment>
<evidence type="ECO:0000256" key="4">
    <source>
        <dbReference type="ARBA" id="ARBA00022660"/>
    </source>
</evidence>
<evidence type="ECO:0008006" key="11">
    <source>
        <dbReference type="Google" id="ProtNLM"/>
    </source>
</evidence>
<proteinExistence type="inferred from homology"/>
<keyword evidence="10" id="KW-1185">Reference proteome</keyword>
<dbReference type="eggNOG" id="ENOG502S4WS">
    <property type="taxonomic scope" value="Eukaryota"/>
</dbReference>
<dbReference type="AlphaFoldDB" id="R7YW06"/>
<comment type="subcellular location">
    <subcellularLocation>
        <location evidence="1">Mitochondrion inner membrane</location>
        <topology evidence="1">Peripheral membrane protein</topology>
        <orientation evidence="1">Matrix side</orientation>
    </subcellularLocation>
</comment>
<evidence type="ECO:0000313" key="10">
    <source>
        <dbReference type="Proteomes" id="UP000016924"/>
    </source>
</evidence>
<keyword evidence="5" id="KW-0999">Mitochondrion inner membrane</keyword>
<evidence type="ECO:0000256" key="2">
    <source>
        <dbReference type="ARBA" id="ARBA00010261"/>
    </source>
</evidence>
<dbReference type="HOGENOM" id="CLU_084284_0_0_1"/>
<keyword evidence="8" id="KW-0472">Membrane</keyword>
<keyword evidence="7" id="KW-0496">Mitochondrion</keyword>
<evidence type="ECO:0000256" key="1">
    <source>
        <dbReference type="ARBA" id="ARBA00004443"/>
    </source>
</evidence>
<protein>
    <recommendedName>
        <fullName evidence="11">NADH dehydrogenase (Ubiquinone) 1 alpha subcomplex 5</fullName>
    </recommendedName>
</protein>
<organism evidence="9 10">
    <name type="scientific">Coniosporium apollinis (strain CBS 100218)</name>
    <name type="common">Rock-inhabiting black yeast</name>
    <dbReference type="NCBI Taxonomy" id="1168221"/>
    <lineage>
        <taxon>Eukaryota</taxon>
        <taxon>Fungi</taxon>
        <taxon>Dikarya</taxon>
        <taxon>Ascomycota</taxon>
        <taxon>Pezizomycotina</taxon>
        <taxon>Dothideomycetes</taxon>
        <taxon>Dothideomycetes incertae sedis</taxon>
        <taxon>Coniosporium</taxon>
    </lineage>
</organism>
<evidence type="ECO:0000313" key="9">
    <source>
        <dbReference type="EMBL" id="EON66033.1"/>
    </source>
</evidence>
<dbReference type="OMA" id="WTYFERG"/>
<dbReference type="Proteomes" id="UP000016924">
    <property type="component" value="Unassembled WGS sequence"/>
</dbReference>
<dbReference type="PANTHER" id="PTHR12653:SF0">
    <property type="entry name" value="NADH DEHYDROGENASE [UBIQUINONE] 1 ALPHA SUBCOMPLEX SUBUNIT 5"/>
    <property type="match status" value="1"/>
</dbReference>
<accession>R7YW06</accession>
<dbReference type="GO" id="GO:0022904">
    <property type="term" value="P:respiratory electron transport chain"/>
    <property type="evidence" value="ECO:0007669"/>
    <property type="project" value="InterPro"/>
</dbReference>
<evidence type="ECO:0000256" key="8">
    <source>
        <dbReference type="ARBA" id="ARBA00023136"/>
    </source>
</evidence>
<dbReference type="GeneID" id="19902587"/>
<dbReference type="InterPro" id="IPR006806">
    <property type="entry name" value="NDUFA5"/>
</dbReference>
<name>R7YW06_CONA1</name>
<gene>
    <name evidence="9" type="ORF">W97_05276</name>
</gene>
<keyword evidence="3" id="KW-0813">Transport</keyword>
<evidence type="ECO:0000256" key="5">
    <source>
        <dbReference type="ARBA" id="ARBA00022792"/>
    </source>
</evidence>
<dbReference type="Pfam" id="PF04716">
    <property type="entry name" value="ETC_C1_NDUFA5"/>
    <property type="match status" value="1"/>
</dbReference>
<sequence>MRPALRLLAAVKPGQFLESGAPTGLTGLFTHPSPRSTLIYLYSGTLDKLKAVPEYSVYRQSTEALTRHRLSIIESVKPEGFDQWAARVRKQIEAHPDAFEKHGTGIKHSAAGKDFVTTRYAEEVDEREEEWDSEPIEAPELEGVRNSAERKGQAEAMQKEPAMAETVAREFMLEPEPPLTMEQVNDLENRIGAGLIEEVIQVAEGEYQLVDKMVESKVWEELEEKAPEGQWSYFERGGARTSTQAP</sequence>
<keyword evidence="6" id="KW-0249">Electron transport</keyword>
<evidence type="ECO:0000256" key="7">
    <source>
        <dbReference type="ARBA" id="ARBA00023128"/>
    </source>
</evidence>
<dbReference type="PANTHER" id="PTHR12653">
    <property type="entry name" value="NADH-UBIQUINONE OXIDOREDUCTASE 13 KD-B SUBUNIT"/>
    <property type="match status" value="1"/>
</dbReference>
<dbReference type="OrthoDB" id="286811at2759"/>
<dbReference type="EMBL" id="JH767578">
    <property type="protein sequence ID" value="EON66033.1"/>
    <property type="molecule type" value="Genomic_DNA"/>
</dbReference>
<keyword evidence="4" id="KW-0679">Respiratory chain</keyword>